<proteinExistence type="predicted"/>
<name>A0A699I6C9_TANCI</name>
<dbReference type="EMBL" id="BKCJ010266944">
    <property type="protein sequence ID" value="GEZ33730.1"/>
    <property type="molecule type" value="Genomic_DNA"/>
</dbReference>
<evidence type="ECO:0000313" key="2">
    <source>
        <dbReference type="EMBL" id="GEZ33730.1"/>
    </source>
</evidence>
<protein>
    <submittedName>
        <fullName evidence="2">Uncharacterized protein</fullName>
    </submittedName>
</protein>
<reference evidence="2" key="1">
    <citation type="journal article" date="2019" name="Sci. Rep.">
        <title>Draft genome of Tanacetum cinerariifolium, the natural source of mosquito coil.</title>
        <authorList>
            <person name="Yamashiro T."/>
            <person name="Shiraishi A."/>
            <person name="Satake H."/>
            <person name="Nakayama K."/>
        </authorList>
    </citation>
    <scope>NUCLEOTIDE SEQUENCE</scope>
</reference>
<feature type="region of interest" description="Disordered" evidence="1">
    <location>
        <begin position="151"/>
        <end position="178"/>
    </location>
</feature>
<organism evidence="2">
    <name type="scientific">Tanacetum cinerariifolium</name>
    <name type="common">Dalmatian daisy</name>
    <name type="synonym">Chrysanthemum cinerariifolium</name>
    <dbReference type="NCBI Taxonomy" id="118510"/>
    <lineage>
        <taxon>Eukaryota</taxon>
        <taxon>Viridiplantae</taxon>
        <taxon>Streptophyta</taxon>
        <taxon>Embryophyta</taxon>
        <taxon>Tracheophyta</taxon>
        <taxon>Spermatophyta</taxon>
        <taxon>Magnoliopsida</taxon>
        <taxon>eudicotyledons</taxon>
        <taxon>Gunneridae</taxon>
        <taxon>Pentapetalae</taxon>
        <taxon>asterids</taxon>
        <taxon>campanulids</taxon>
        <taxon>Asterales</taxon>
        <taxon>Asteraceae</taxon>
        <taxon>Asteroideae</taxon>
        <taxon>Anthemideae</taxon>
        <taxon>Anthemidinae</taxon>
        <taxon>Tanacetum</taxon>
    </lineage>
</organism>
<sequence>MSWRQFILALGLHTAKEMDSDGFVAHWAENAREIATRGDLSAYWTRIYSNGDFLSIVPSYTLIRDLLRRLCQRLIAFSIAERSQAPKKVTTTDLFYLRRLTVVVRDLTMIDMDELVRLYICKRLLDIPTWIAPGTERQQVGVAAGDAQVDPEVAQEGVQADPAPASPSPIPQDAPAIT</sequence>
<gene>
    <name evidence="2" type="ORF">Tci_505703</name>
</gene>
<accession>A0A699I6C9</accession>
<dbReference type="AlphaFoldDB" id="A0A699I6C9"/>
<evidence type="ECO:0000256" key="1">
    <source>
        <dbReference type="SAM" id="MobiDB-lite"/>
    </source>
</evidence>
<comment type="caution">
    <text evidence="2">The sequence shown here is derived from an EMBL/GenBank/DDBJ whole genome shotgun (WGS) entry which is preliminary data.</text>
</comment>